<accession>A0A4S4NFK2</accession>
<sequence length="175" mass="18217">MFTRLKLFALAASVSAGALVQQADATEGLKFSEIDVEASYSAASDSNALKMFPDIENDVQKAIAQRVATSDNANDPEISVDIRKIALDGDTYLPDSAEFNEIEGVVNITAPNGATGGRSFPISIAARSGDEAMPAGVIVIPPSDREFYQAMVNAFADGVADGVLKVGTLGDTASN</sequence>
<evidence type="ECO:0000313" key="2">
    <source>
        <dbReference type="EMBL" id="THH38376.1"/>
    </source>
</evidence>
<name>A0A4S4NFK2_9RHOB</name>
<keyword evidence="1" id="KW-0732">Signal</keyword>
<dbReference type="RefSeq" id="WP_136461269.1">
    <property type="nucleotide sequence ID" value="NZ_SRKY01000001.1"/>
</dbReference>
<organism evidence="2 3">
    <name type="scientific">Aliishimia ponticola</name>
    <dbReference type="NCBI Taxonomy" id="2499833"/>
    <lineage>
        <taxon>Bacteria</taxon>
        <taxon>Pseudomonadati</taxon>
        <taxon>Pseudomonadota</taxon>
        <taxon>Alphaproteobacteria</taxon>
        <taxon>Rhodobacterales</taxon>
        <taxon>Paracoccaceae</taxon>
        <taxon>Aliishimia</taxon>
    </lineage>
</organism>
<feature type="chain" id="PRO_5020900464" evidence="1">
    <location>
        <begin position="26"/>
        <end position="175"/>
    </location>
</feature>
<reference evidence="2 3" key="1">
    <citation type="submission" date="2019-04" db="EMBL/GenBank/DDBJ databases">
        <title>Shimia ponticola sp. nov., isolated from seawater.</title>
        <authorList>
            <person name="Kim Y.-O."/>
            <person name="Yoon J.-H."/>
        </authorList>
    </citation>
    <scope>NUCLEOTIDE SEQUENCE [LARGE SCALE GENOMIC DNA]</scope>
    <source>
        <strain evidence="2 3">MYP11</strain>
    </source>
</reference>
<dbReference type="EMBL" id="SRKY01000001">
    <property type="protein sequence ID" value="THH38376.1"/>
    <property type="molecule type" value="Genomic_DNA"/>
</dbReference>
<evidence type="ECO:0000313" key="3">
    <source>
        <dbReference type="Proteomes" id="UP000306602"/>
    </source>
</evidence>
<dbReference type="Proteomes" id="UP000306602">
    <property type="component" value="Unassembled WGS sequence"/>
</dbReference>
<proteinExistence type="predicted"/>
<evidence type="ECO:0000256" key="1">
    <source>
        <dbReference type="SAM" id="SignalP"/>
    </source>
</evidence>
<dbReference type="AlphaFoldDB" id="A0A4S4NFK2"/>
<dbReference type="OrthoDB" id="7864938at2"/>
<protein>
    <submittedName>
        <fullName evidence="2">Uncharacterized protein</fullName>
    </submittedName>
</protein>
<feature type="signal peptide" evidence="1">
    <location>
        <begin position="1"/>
        <end position="25"/>
    </location>
</feature>
<gene>
    <name evidence="2" type="ORF">E4Z66_02050</name>
</gene>
<comment type="caution">
    <text evidence="2">The sequence shown here is derived from an EMBL/GenBank/DDBJ whole genome shotgun (WGS) entry which is preliminary data.</text>
</comment>
<keyword evidence="3" id="KW-1185">Reference proteome</keyword>